<accession>A0A9W9H7L6</accession>
<reference evidence="1" key="1">
    <citation type="submission" date="2022-11" db="EMBL/GenBank/DDBJ databases">
        <authorList>
            <person name="Petersen C."/>
        </authorList>
    </citation>
    <scope>NUCLEOTIDE SEQUENCE</scope>
    <source>
        <strain evidence="1">IBT 22155</strain>
    </source>
</reference>
<gene>
    <name evidence="1" type="ORF">N7515_004082</name>
</gene>
<organism evidence="1 2">
    <name type="scientific">Penicillium bovifimosum</name>
    <dbReference type="NCBI Taxonomy" id="126998"/>
    <lineage>
        <taxon>Eukaryota</taxon>
        <taxon>Fungi</taxon>
        <taxon>Dikarya</taxon>
        <taxon>Ascomycota</taxon>
        <taxon>Pezizomycotina</taxon>
        <taxon>Eurotiomycetes</taxon>
        <taxon>Eurotiomycetidae</taxon>
        <taxon>Eurotiales</taxon>
        <taxon>Aspergillaceae</taxon>
        <taxon>Penicillium</taxon>
    </lineage>
</organism>
<comment type="caution">
    <text evidence="1">The sequence shown here is derived from an EMBL/GenBank/DDBJ whole genome shotgun (WGS) entry which is preliminary data.</text>
</comment>
<dbReference type="EMBL" id="JAPQKL010000003">
    <property type="protein sequence ID" value="KAJ5139234.1"/>
    <property type="molecule type" value="Genomic_DNA"/>
</dbReference>
<dbReference type="RefSeq" id="XP_056523883.1">
    <property type="nucleotide sequence ID" value="XM_056664826.1"/>
</dbReference>
<evidence type="ECO:0000313" key="2">
    <source>
        <dbReference type="Proteomes" id="UP001149079"/>
    </source>
</evidence>
<reference evidence="1" key="2">
    <citation type="journal article" date="2023" name="IMA Fungus">
        <title>Comparative genomic study of the Penicillium genus elucidates a diverse pangenome and 15 lateral gene transfer events.</title>
        <authorList>
            <person name="Petersen C."/>
            <person name="Sorensen T."/>
            <person name="Nielsen M.R."/>
            <person name="Sondergaard T.E."/>
            <person name="Sorensen J.L."/>
            <person name="Fitzpatrick D.A."/>
            <person name="Frisvad J.C."/>
            <person name="Nielsen K.L."/>
        </authorList>
    </citation>
    <scope>NUCLEOTIDE SEQUENCE</scope>
    <source>
        <strain evidence="1">IBT 22155</strain>
    </source>
</reference>
<evidence type="ECO:0000313" key="1">
    <source>
        <dbReference type="EMBL" id="KAJ5139234.1"/>
    </source>
</evidence>
<dbReference type="Proteomes" id="UP001149079">
    <property type="component" value="Unassembled WGS sequence"/>
</dbReference>
<name>A0A9W9H7L6_9EURO</name>
<protein>
    <submittedName>
        <fullName evidence="1">Uncharacterized protein</fullName>
    </submittedName>
</protein>
<sequence>MNKPLVADDSDDGAATGGIIDLTVSDVKSTPSAMLDHQECRRRLAEAVRYYQGLHWYWECIPVAPGD</sequence>
<dbReference type="GeneID" id="81403996"/>
<dbReference type="AlphaFoldDB" id="A0A9W9H7L6"/>
<proteinExistence type="predicted"/>
<keyword evidence="2" id="KW-1185">Reference proteome</keyword>